<dbReference type="EMBL" id="FMXM01000017">
    <property type="protein sequence ID" value="SDA92374.1"/>
    <property type="molecule type" value="Genomic_DNA"/>
</dbReference>
<organism evidence="1 2">
    <name type="scientific">Mesorhizobium qingshengii</name>
    <dbReference type="NCBI Taxonomy" id="1165689"/>
    <lineage>
        <taxon>Bacteria</taxon>
        <taxon>Pseudomonadati</taxon>
        <taxon>Pseudomonadota</taxon>
        <taxon>Alphaproteobacteria</taxon>
        <taxon>Hyphomicrobiales</taxon>
        <taxon>Phyllobacteriaceae</taxon>
        <taxon>Mesorhizobium</taxon>
    </lineage>
</organism>
<gene>
    <name evidence="1" type="ORF">SAMN02927914_04706</name>
</gene>
<sequence length="143" mass="15198">MRLRAHSRGMKAEYVELVLLEQSLASTDGIYPPFSDRVSDVAEKTGGSVLFDVRVESDIRIQRMAVIGFGVDGTVAIMMDKNGQLISAPVDADSDFLVAELTAWSSLPMAEQVCASYSGAAATLLVELLAPHTALVAPTATDP</sequence>
<dbReference type="AlphaFoldDB" id="A0A1G5ZC53"/>
<accession>A0A1G5ZC53</accession>
<protein>
    <submittedName>
        <fullName evidence="1">Uncharacterized protein</fullName>
    </submittedName>
</protein>
<proteinExistence type="predicted"/>
<reference evidence="1 2" key="1">
    <citation type="submission" date="2016-10" db="EMBL/GenBank/DDBJ databases">
        <authorList>
            <person name="de Groot N.N."/>
        </authorList>
    </citation>
    <scope>NUCLEOTIDE SEQUENCE [LARGE SCALE GENOMIC DNA]</scope>
    <source>
        <strain evidence="1 2">CGMCC 1.12097</strain>
    </source>
</reference>
<dbReference type="Proteomes" id="UP000198588">
    <property type="component" value="Unassembled WGS sequence"/>
</dbReference>
<name>A0A1G5ZC53_9HYPH</name>
<evidence type="ECO:0000313" key="1">
    <source>
        <dbReference type="EMBL" id="SDA92374.1"/>
    </source>
</evidence>
<dbReference type="RefSeq" id="WP_244529814.1">
    <property type="nucleotide sequence ID" value="NZ_FMXM01000017.1"/>
</dbReference>
<evidence type="ECO:0000313" key="2">
    <source>
        <dbReference type="Proteomes" id="UP000198588"/>
    </source>
</evidence>